<feature type="compositionally biased region" description="Basic and acidic residues" evidence="1">
    <location>
        <begin position="467"/>
        <end position="484"/>
    </location>
</feature>
<gene>
    <name evidence="3" type="ORF">UFOPK2761_00149</name>
</gene>
<feature type="transmembrane region" description="Helical" evidence="2">
    <location>
        <begin position="485"/>
        <end position="510"/>
    </location>
</feature>
<feature type="transmembrane region" description="Helical" evidence="2">
    <location>
        <begin position="86"/>
        <end position="105"/>
    </location>
</feature>
<dbReference type="InterPro" id="IPR017853">
    <property type="entry name" value="GH"/>
</dbReference>
<feature type="transmembrane region" description="Helical" evidence="2">
    <location>
        <begin position="182"/>
        <end position="202"/>
    </location>
</feature>
<feature type="transmembrane region" description="Helical" evidence="2">
    <location>
        <begin position="54"/>
        <end position="74"/>
    </location>
</feature>
<dbReference type="EMBL" id="CAEZYQ010000001">
    <property type="protein sequence ID" value="CAB4725855.1"/>
    <property type="molecule type" value="Genomic_DNA"/>
</dbReference>
<sequence>MSTRDRGVLAPFRSLLGAQALGTVLGLLFWVLVARAVAAPEVGVAAAVITTQTLLGLLVSLGLGTHLVAELPAHPGARQRQLLRRSLLAVAVVGTGAGLLLVLAAGPLGLLGESLAAAVDEPLDATVMVLGVVGAGWALVVDEATLGLRRSSLQVWRNLCASGLRFPLVAALLLLGSADSTVLQLAWVAPLLLSVALLVLVVHRGTEPGEQVSATRPTFTEDVRRTARPALSHQGLNLAVAAATQVVPVVAAVALAPADNAAFTIAWRVATVAFLPPYLVAVALYAHGASLDAGTFRRTMGRTLPAALLLGLGLCVGAVALGRPGLLVFGEQYAEASYLLLCLLVPAGTWMVVKDHLVAWWRAQREFRLATRLAAASVLLEVSAAGLGATVGGARGLALGWLGGMALSALLGWRWWSRPLVGLPWSLSLRDRTPAGPNPPTPTTDLTSTTPSPRTTPMPTPTSTLDRQADRRTGRRPDRRDDHGALRPVAAGLLAVLGVAVLGTALVAGLGSLGTAPGDSLDDGSASTVAAEVARCDVERRRDLLVDLGVQVATGDPAQPLRSTREVRRLVARVADAGATVVSTDVGWPDVQPSRGTPPRWDGLDRLLDAAAARDLRVRVQLTGMPSWALDDPAASPEVARWQPPRSRAELRRWQGFVRSALQHLDGRADFVEVWNEPDNPTYWSSGVDPAAFARLLEATAPVVRRWAPESSLVTGGLAGNDLGYLEALYAALGPGERPFDLVGVHPFTGSRPPASEDPGARYETELGAVDLTFTGYRDLHGVMTANGDGDLGLYLGEFGYSTTAQDGYDAVPDEQRARYLSQALDLAACDRFVTAVGWYYLHPTRWDDPAWTLLDERLRPSLTYDALVEWTRGRV</sequence>
<dbReference type="InterPro" id="IPR051923">
    <property type="entry name" value="Glycosyl_Hydrolase_39"/>
</dbReference>
<organism evidence="3">
    <name type="scientific">freshwater metagenome</name>
    <dbReference type="NCBI Taxonomy" id="449393"/>
    <lineage>
        <taxon>unclassified sequences</taxon>
        <taxon>metagenomes</taxon>
        <taxon>ecological metagenomes</taxon>
    </lineage>
</organism>
<reference evidence="3" key="1">
    <citation type="submission" date="2020-05" db="EMBL/GenBank/DDBJ databases">
        <authorList>
            <person name="Chiriac C."/>
            <person name="Salcher M."/>
            <person name="Ghai R."/>
            <person name="Kavagutti S V."/>
        </authorList>
    </citation>
    <scope>NUCLEOTIDE SEQUENCE</scope>
</reference>
<accession>A0A6J6RTA9</accession>
<feature type="transmembrane region" description="Helical" evidence="2">
    <location>
        <begin position="336"/>
        <end position="353"/>
    </location>
</feature>
<dbReference type="AlphaFoldDB" id="A0A6J6RTA9"/>
<feature type="transmembrane region" description="Helical" evidence="2">
    <location>
        <begin position="373"/>
        <end position="392"/>
    </location>
</feature>
<evidence type="ECO:0000256" key="2">
    <source>
        <dbReference type="SAM" id="Phobius"/>
    </source>
</evidence>
<dbReference type="PANTHER" id="PTHR12631:SF10">
    <property type="entry name" value="BETA-XYLOSIDASE-LIKE PROTEIN-RELATED"/>
    <property type="match status" value="1"/>
</dbReference>
<evidence type="ECO:0000256" key="1">
    <source>
        <dbReference type="SAM" id="MobiDB-lite"/>
    </source>
</evidence>
<feature type="transmembrane region" description="Helical" evidence="2">
    <location>
        <begin position="307"/>
        <end position="330"/>
    </location>
</feature>
<feature type="region of interest" description="Disordered" evidence="1">
    <location>
        <begin position="432"/>
        <end position="484"/>
    </location>
</feature>
<dbReference type="GO" id="GO:0004553">
    <property type="term" value="F:hydrolase activity, hydrolyzing O-glycosyl compounds"/>
    <property type="evidence" value="ECO:0007669"/>
    <property type="project" value="TreeGrafter"/>
</dbReference>
<name>A0A6J6RTA9_9ZZZZ</name>
<feature type="compositionally biased region" description="Low complexity" evidence="1">
    <location>
        <begin position="443"/>
        <end position="453"/>
    </location>
</feature>
<keyword evidence="2" id="KW-0812">Transmembrane</keyword>
<protein>
    <submittedName>
        <fullName evidence="3">Unannotated protein</fullName>
    </submittedName>
</protein>
<feature type="transmembrane region" description="Helical" evidence="2">
    <location>
        <begin position="398"/>
        <end position="416"/>
    </location>
</feature>
<dbReference type="PANTHER" id="PTHR12631">
    <property type="entry name" value="ALPHA-L-IDURONIDASE"/>
    <property type="match status" value="1"/>
</dbReference>
<feature type="transmembrane region" description="Helical" evidence="2">
    <location>
        <begin position="235"/>
        <end position="256"/>
    </location>
</feature>
<dbReference type="SUPFAM" id="SSF51445">
    <property type="entry name" value="(Trans)glycosidases"/>
    <property type="match status" value="1"/>
</dbReference>
<evidence type="ECO:0000313" key="3">
    <source>
        <dbReference type="EMBL" id="CAB4725855.1"/>
    </source>
</evidence>
<keyword evidence="2" id="KW-1133">Transmembrane helix</keyword>
<dbReference type="Gene3D" id="3.20.20.80">
    <property type="entry name" value="Glycosidases"/>
    <property type="match status" value="1"/>
</dbReference>
<proteinExistence type="predicted"/>
<feature type="transmembrane region" description="Helical" evidence="2">
    <location>
        <begin position="155"/>
        <end position="176"/>
    </location>
</feature>
<feature type="transmembrane region" description="Helical" evidence="2">
    <location>
        <begin position="262"/>
        <end position="286"/>
    </location>
</feature>
<feature type="transmembrane region" description="Helical" evidence="2">
    <location>
        <begin position="125"/>
        <end position="148"/>
    </location>
</feature>
<keyword evidence="2" id="KW-0472">Membrane</keyword>